<dbReference type="EMBL" id="NRRE01000028">
    <property type="protein sequence ID" value="MBK1698586.1"/>
    <property type="molecule type" value="Genomic_DNA"/>
</dbReference>
<dbReference type="Proteomes" id="UP000778970">
    <property type="component" value="Unassembled WGS sequence"/>
</dbReference>
<comment type="caution">
    <text evidence="1">The sequence shown here is derived from an EMBL/GenBank/DDBJ whole genome shotgun (WGS) entry which is preliminary data.</text>
</comment>
<organism evidence="1 2">
    <name type="scientific">Rhodovibrio salinarum</name>
    <dbReference type="NCBI Taxonomy" id="1087"/>
    <lineage>
        <taxon>Bacteria</taxon>
        <taxon>Pseudomonadati</taxon>
        <taxon>Pseudomonadota</taxon>
        <taxon>Alphaproteobacteria</taxon>
        <taxon>Rhodospirillales</taxon>
        <taxon>Rhodovibrionaceae</taxon>
        <taxon>Rhodovibrio</taxon>
    </lineage>
</organism>
<evidence type="ECO:0000313" key="2">
    <source>
        <dbReference type="Proteomes" id="UP000778970"/>
    </source>
</evidence>
<accession>A0A934QKH9</accession>
<dbReference type="PROSITE" id="PS51257">
    <property type="entry name" value="PROKAR_LIPOPROTEIN"/>
    <property type="match status" value="1"/>
</dbReference>
<dbReference type="RefSeq" id="WP_027289582.1">
    <property type="nucleotide sequence ID" value="NZ_NRRE01000028.1"/>
</dbReference>
<reference evidence="1" key="1">
    <citation type="submission" date="2017-08" db="EMBL/GenBank/DDBJ databases">
        <authorList>
            <person name="Imhoff J.F."/>
            <person name="Rahn T."/>
            <person name="Kuenzel S."/>
            <person name="Neulinger S.C."/>
        </authorList>
    </citation>
    <scope>NUCLEOTIDE SEQUENCE</scope>
    <source>
        <strain evidence="1">DSM 9154</strain>
    </source>
</reference>
<proteinExistence type="predicted"/>
<gene>
    <name evidence="1" type="ORF">CKO21_15160</name>
</gene>
<evidence type="ECO:0008006" key="3">
    <source>
        <dbReference type="Google" id="ProtNLM"/>
    </source>
</evidence>
<keyword evidence="2" id="KW-1185">Reference proteome</keyword>
<name>A0A934QKH9_9PROT</name>
<dbReference type="AlphaFoldDB" id="A0A934QKH9"/>
<reference evidence="1" key="2">
    <citation type="journal article" date="2020" name="Microorganisms">
        <title>Osmotic Adaptation and Compatible Solute Biosynthesis of Phototrophic Bacteria as Revealed from Genome Analyses.</title>
        <authorList>
            <person name="Imhoff J.F."/>
            <person name="Rahn T."/>
            <person name="Kunzel S."/>
            <person name="Keller A."/>
            <person name="Neulinger S.C."/>
        </authorList>
    </citation>
    <scope>NUCLEOTIDE SEQUENCE</scope>
    <source>
        <strain evidence="1">DSM 9154</strain>
    </source>
</reference>
<sequence length="91" mass="10392">MTRIHPRWRALKIVGGLALAGPLLAGCLYDPWQPGSKPPLLGDEVEPPKVAERYCYKSLAEVECYSHRLPNQQRRRMDQAYDEQGFPTPTR</sequence>
<evidence type="ECO:0000313" key="1">
    <source>
        <dbReference type="EMBL" id="MBK1698586.1"/>
    </source>
</evidence>
<protein>
    <recommendedName>
        <fullName evidence="3">Lipoprotein</fullName>
    </recommendedName>
</protein>